<evidence type="ECO:0000256" key="2">
    <source>
        <dbReference type="ARBA" id="ARBA00022588"/>
    </source>
</evidence>
<dbReference type="RefSeq" id="XP_027274770.1">
    <property type="nucleotide sequence ID" value="XM_027418969.2"/>
</dbReference>
<keyword evidence="5" id="KW-0391">Immunity</keyword>
<reference evidence="15" key="2">
    <citation type="submission" date="2013-03" db="EMBL/GenBank/DDBJ databases">
        <title>Chinese hamster genome sequenced from sorted chromosomes.</title>
        <authorList>
            <person name="Brinkrolf K."/>
            <person name="Rupp O."/>
            <person name="Laux H."/>
            <person name="Kollin F."/>
            <person name="Ernst W."/>
            <person name="Linke B."/>
            <person name="Kofler R."/>
            <person name="Romand S."/>
            <person name="Hesse F."/>
            <person name="Budach W.E."/>
            <person name="Galosy S."/>
            <person name="Muller D."/>
            <person name="Noll T."/>
            <person name="Wienberg J."/>
            <person name="Jostock T."/>
            <person name="Leonard M."/>
            <person name="Grillari J."/>
            <person name="Tauch A."/>
            <person name="Goesmann A."/>
            <person name="Helk B."/>
            <person name="Mott J.E."/>
            <person name="Puehler A."/>
            <person name="Borth N."/>
        </authorList>
    </citation>
    <scope>NUCLEOTIDE SEQUENCE</scope>
    <source>
        <strain evidence="15">17A/GY</strain>
    </source>
</reference>
<evidence type="ECO:0000256" key="10">
    <source>
        <dbReference type="ARBA" id="ARBA00023180"/>
    </source>
</evidence>
<dbReference type="FunFam" id="2.60.40.10:FF:000470">
    <property type="entry name" value="SLAM family member 7"/>
    <property type="match status" value="1"/>
</dbReference>
<dbReference type="PROSITE" id="PS50835">
    <property type="entry name" value="IG_LIKE"/>
    <property type="match status" value="1"/>
</dbReference>
<keyword evidence="6 12" id="KW-1133">Transmembrane helix</keyword>
<dbReference type="Proteomes" id="UP001108280">
    <property type="component" value="Chromosome 5"/>
</dbReference>
<name>A0A061I653_CRIGR</name>
<dbReference type="OMA" id="DSIVWIF"/>
<dbReference type="InterPro" id="IPR036179">
    <property type="entry name" value="Ig-like_dom_sf"/>
</dbReference>
<feature type="transmembrane region" description="Helical" evidence="12">
    <location>
        <begin position="226"/>
        <end position="247"/>
    </location>
</feature>
<dbReference type="GO" id="GO:0042110">
    <property type="term" value="P:T cell activation"/>
    <property type="evidence" value="ECO:0007669"/>
    <property type="project" value="TreeGrafter"/>
</dbReference>
<dbReference type="OrthoDB" id="8963224at2759"/>
<dbReference type="InterPro" id="IPR015631">
    <property type="entry name" value="CD2/SLAM_rcpt"/>
</dbReference>
<reference evidence="19" key="5">
    <citation type="submission" date="2025-04" db="UniProtKB">
        <authorList>
            <consortium name="RefSeq"/>
        </authorList>
    </citation>
    <scope>IDENTIFICATION</scope>
    <source>
        <strain evidence="19">17A/GY</strain>
        <tissue evidence="19">Liver</tissue>
    </source>
</reference>
<evidence type="ECO:0000313" key="15">
    <source>
        <dbReference type="EMBL" id="ERE73747.1"/>
    </source>
</evidence>
<evidence type="ECO:0000256" key="5">
    <source>
        <dbReference type="ARBA" id="ARBA00022859"/>
    </source>
</evidence>
<keyword evidence="18" id="KW-1185">Reference proteome</keyword>
<organism evidence="15 17">
    <name type="scientific">Cricetulus griseus</name>
    <name type="common">Chinese hamster</name>
    <name type="synonym">Cricetulus barabensis griseus</name>
    <dbReference type="NCBI Taxonomy" id="10029"/>
    <lineage>
        <taxon>Eukaryota</taxon>
        <taxon>Metazoa</taxon>
        <taxon>Chordata</taxon>
        <taxon>Craniata</taxon>
        <taxon>Vertebrata</taxon>
        <taxon>Euteleostomi</taxon>
        <taxon>Mammalia</taxon>
        <taxon>Eutheria</taxon>
        <taxon>Euarchontoglires</taxon>
        <taxon>Glires</taxon>
        <taxon>Rodentia</taxon>
        <taxon>Myomorpha</taxon>
        <taxon>Muroidea</taxon>
        <taxon>Cricetidae</taxon>
        <taxon>Cricetinae</taxon>
        <taxon>Cricetulus</taxon>
    </lineage>
</organism>
<keyword evidence="7" id="KW-1064">Adaptive immunity</keyword>
<evidence type="ECO:0000256" key="6">
    <source>
        <dbReference type="ARBA" id="ARBA00022989"/>
    </source>
</evidence>
<evidence type="ECO:0000313" key="17">
    <source>
        <dbReference type="Proteomes" id="UP000030759"/>
    </source>
</evidence>
<keyword evidence="4 13" id="KW-0732">Signal</keyword>
<evidence type="ECO:0000256" key="11">
    <source>
        <dbReference type="ARBA" id="ARBA00023319"/>
    </source>
</evidence>
<keyword evidence="10" id="KW-0325">Glycoprotein</keyword>
<dbReference type="GeneTree" id="ENSGT01030000234540"/>
<dbReference type="SMART" id="SM00409">
    <property type="entry name" value="IG"/>
    <property type="match status" value="1"/>
</dbReference>
<evidence type="ECO:0000256" key="3">
    <source>
        <dbReference type="ARBA" id="ARBA00022692"/>
    </source>
</evidence>
<dbReference type="SUPFAM" id="SSF48726">
    <property type="entry name" value="Immunoglobulin"/>
    <property type="match status" value="1"/>
</dbReference>
<dbReference type="PANTHER" id="PTHR12080">
    <property type="entry name" value="SIGNALING LYMPHOCYTIC ACTIVATION MOLECULE"/>
    <property type="match status" value="1"/>
</dbReference>
<evidence type="ECO:0000256" key="12">
    <source>
        <dbReference type="SAM" id="Phobius"/>
    </source>
</evidence>
<feature type="domain" description="Ig-like" evidence="14">
    <location>
        <begin position="129"/>
        <end position="209"/>
    </location>
</feature>
<dbReference type="Proteomes" id="UP000694386">
    <property type="component" value="Unplaced"/>
</dbReference>
<reference evidence="17" key="1">
    <citation type="journal article" date="2013" name="Nat. Biotechnol.">
        <title>Chinese hamster genome sequenced from sorted chromosomes.</title>
        <authorList>
            <person name="Brinkrolf K."/>
            <person name="Rupp O."/>
            <person name="Laux H."/>
            <person name="Kollin F."/>
            <person name="Ernst W."/>
            <person name="Linke B."/>
            <person name="Kofler R."/>
            <person name="Romand S."/>
            <person name="Hesse F."/>
            <person name="Budach W.E."/>
            <person name="Galosy S."/>
            <person name="Muller D."/>
            <person name="Noll T."/>
            <person name="Wienberg J."/>
            <person name="Jostock T."/>
            <person name="Leonard M."/>
            <person name="Grillari J."/>
            <person name="Tauch A."/>
            <person name="Goesmann A."/>
            <person name="Helk B."/>
            <person name="Mott J.E."/>
            <person name="Puhler A."/>
            <person name="Borth N."/>
        </authorList>
    </citation>
    <scope>NUCLEOTIDE SEQUENCE [LARGE SCALE GENOMIC DNA]</scope>
    <source>
        <strain evidence="17">17A/GY</strain>
    </source>
</reference>
<evidence type="ECO:0000259" key="14">
    <source>
        <dbReference type="PROSITE" id="PS50835"/>
    </source>
</evidence>
<feature type="signal peptide" evidence="13">
    <location>
        <begin position="1"/>
        <end position="21"/>
    </location>
</feature>
<dbReference type="Gene3D" id="2.60.40.10">
    <property type="entry name" value="Immunoglobulins"/>
    <property type="match status" value="2"/>
</dbReference>
<evidence type="ECO:0000256" key="13">
    <source>
        <dbReference type="SAM" id="SignalP"/>
    </source>
</evidence>
<dbReference type="GO" id="GO:0009897">
    <property type="term" value="C:external side of plasma membrane"/>
    <property type="evidence" value="ECO:0007669"/>
    <property type="project" value="TreeGrafter"/>
</dbReference>
<dbReference type="AlphaFoldDB" id="A0A061I653"/>
<dbReference type="InterPro" id="IPR003599">
    <property type="entry name" value="Ig_sub"/>
</dbReference>
<dbReference type="InterPro" id="IPR013783">
    <property type="entry name" value="Ig-like_fold"/>
</dbReference>
<evidence type="ECO:0000256" key="8">
    <source>
        <dbReference type="ARBA" id="ARBA00023136"/>
    </source>
</evidence>
<dbReference type="PANTHER" id="PTHR12080:SF46">
    <property type="entry name" value="SLAM FAMILY MEMBER 7"/>
    <property type="match status" value="1"/>
</dbReference>
<proteinExistence type="predicted"/>
<dbReference type="GO" id="GO:0002250">
    <property type="term" value="P:adaptive immune response"/>
    <property type="evidence" value="ECO:0007669"/>
    <property type="project" value="UniProtKB-KW"/>
</dbReference>
<accession>A0A061I653</accession>
<dbReference type="KEGG" id="cge:100753616"/>
<reference evidence="18" key="3">
    <citation type="journal article" date="2018" name="Biotechnol. Bioeng.">
        <title>A reference genome of the Chinese hamster based on a hybrid assembly strategy.</title>
        <authorList>
            <person name="Rupp O."/>
            <person name="MacDonald M.L."/>
            <person name="Li S."/>
            <person name="Dhiman H."/>
            <person name="Polson S."/>
            <person name="Griep S."/>
            <person name="Heffner K."/>
            <person name="Hernandez I."/>
            <person name="Brinkrolf K."/>
            <person name="Jadhav V."/>
            <person name="Samoudi M."/>
            <person name="Hao H."/>
            <person name="Kingham B."/>
            <person name="Goesmann A."/>
            <person name="Betenbaugh M.J."/>
            <person name="Lewis N.E."/>
            <person name="Borth N."/>
            <person name="Lee K.H."/>
        </authorList>
    </citation>
    <scope>NUCLEOTIDE SEQUENCE [LARGE SCALE GENOMIC DNA]</scope>
    <source>
        <strain evidence="18">17A/GY</strain>
    </source>
</reference>
<reference evidence="18" key="4">
    <citation type="journal article" date="2020" name="Biotechnol. Bioeng.">
        <title>Chromosome-scale scaffolds for the Chinese hamster reference genome assembly to facilitate the study of the CHO epigenome.</title>
        <authorList>
            <person name="Hilliard W."/>
            <person name="MacDonald M."/>
            <person name="Lee K.H."/>
        </authorList>
    </citation>
    <scope>NUCLEOTIDE SEQUENCE [LARGE SCALE GENOMIC DNA]</scope>
    <source>
        <strain evidence="18">17A/GY</strain>
    </source>
</reference>
<evidence type="ECO:0000313" key="16">
    <source>
        <dbReference type="Ensembl" id="ENSCGRP00001012518.1"/>
    </source>
</evidence>
<reference evidence="16" key="6">
    <citation type="submission" date="2025-05" db="UniProtKB">
        <authorList>
            <consortium name="Ensembl"/>
        </authorList>
    </citation>
    <scope>IDENTIFICATION</scope>
</reference>
<keyword evidence="2" id="KW-0399">Innate immunity</keyword>
<evidence type="ECO:0000313" key="19">
    <source>
        <dbReference type="RefSeq" id="XP_027274770.1"/>
    </source>
</evidence>
<dbReference type="GO" id="GO:0045087">
    <property type="term" value="P:innate immune response"/>
    <property type="evidence" value="ECO:0007669"/>
    <property type="project" value="UniProtKB-KW"/>
</dbReference>
<dbReference type="FunFam" id="2.60.40.10:FF:000820">
    <property type="entry name" value="SLAM family member 7"/>
    <property type="match status" value="1"/>
</dbReference>
<evidence type="ECO:0000256" key="9">
    <source>
        <dbReference type="ARBA" id="ARBA00023157"/>
    </source>
</evidence>
<keyword evidence="9" id="KW-1015">Disulfide bond</keyword>
<evidence type="ECO:0000313" key="18">
    <source>
        <dbReference type="Proteomes" id="UP001108280"/>
    </source>
</evidence>
<dbReference type="Proteomes" id="UP000030759">
    <property type="component" value="Unassembled WGS sequence"/>
</dbReference>
<keyword evidence="8 12" id="KW-0472">Membrane</keyword>
<dbReference type="Ensembl" id="ENSCGRT00001016752.1">
    <property type="protein sequence ID" value="ENSCGRP00001012518.1"/>
    <property type="gene ID" value="ENSCGRG00001013903.1"/>
</dbReference>
<dbReference type="GeneID" id="100753616"/>
<feature type="chain" id="PRO_5044538517" evidence="13">
    <location>
        <begin position="22"/>
        <end position="325"/>
    </location>
</feature>
<protein>
    <submittedName>
        <fullName evidence="15 16 19">SLAM family member 7</fullName>
    </submittedName>
</protein>
<comment type="subcellular location">
    <subcellularLocation>
        <location evidence="1">Membrane</location>
        <topology evidence="1">Single-pass type I membrane protein</topology>
    </subcellularLocation>
</comment>
<keyword evidence="3 12" id="KW-0812">Transmembrane</keyword>
<evidence type="ECO:0000256" key="4">
    <source>
        <dbReference type="ARBA" id="ARBA00022729"/>
    </source>
</evidence>
<evidence type="ECO:0000256" key="1">
    <source>
        <dbReference type="ARBA" id="ARBA00004479"/>
    </source>
</evidence>
<dbReference type="InterPro" id="IPR013106">
    <property type="entry name" value="Ig_V-set"/>
</dbReference>
<evidence type="ECO:0000256" key="7">
    <source>
        <dbReference type="ARBA" id="ARBA00023130"/>
    </source>
</evidence>
<dbReference type="Pfam" id="PF07686">
    <property type="entry name" value="V-set"/>
    <property type="match status" value="1"/>
</dbReference>
<dbReference type="RefSeq" id="XP_035310316.1">
    <property type="nucleotide sequence ID" value="XM_035454425.1"/>
</dbReference>
<keyword evidence="11" id="KW-0393">Immunoglobulin domain</keyword>
<sequence length="325" mass="35956">MAGFSTFIIFTSVLCQLPVTATSGPLKEVVGALGGSVTFTVSFPEKQIDTVIWTFNTFTVAIVNKDNAKVLQNPKKEKILFPDGSYSMKLSQLKKNDSGVYRAEIHSTSLQSPFTQEYVLYVYETLSAPKVTTDEQPSKNGSCTTKLTCSVEEEGDNVTYSWKAIGQGAHELHDGAILPISWKLGEKEKTLICMARNPISHSSSNPVLARNLCEDTANLDKSSPRFILYTLPVAIVFSLTLIIAFAVRTEKGKGSKKDTERVDNFCPLEENTEYATIPYINERSLEDDAANTLYSTVQIPKAVKSPSYLPAEPPMWRQLSFENII</sequence>
<gene>
    <name evidence="16 19" type="primary">Slamf7</name>
    <name evidence="15" type="ORF">H671_5g13978</name>
</gene>
<dbReference type="CTD" id="57823"/>
<dbReference type="InterPro" id="IPR007110">
    <property type="entry name" value="Ig-like_dom"/>
</dbReference>
<dbReference type="EMBL" id="KE676670">
    <property type="protein sequence ID" value="ERE73747.1"/>
    <property type="molecule type" value="Genomic_DNA"/>
</dbReference>